<dbReference type="InterPro" id="IPR007248">
    <property type="entry name" value="Mpv17_PMP22"/>
</dbReference>
<evidence type="ECO:0000256" key="1">
    <source>
        <dbReference type="ARBA" id="ARBA00004141"/>
    </source>
</evidence>
<evidence type="ECO:0000256" key="4">
    <source>
        <dbReference type="ARBA" id="ARBA00022989"/>
    </source>
</evidence>
<dbReference type="PANTHER" id="PTHR11266">
    <property type="entry name" value="PEROXISOMAL MEMBRANE PROTEIN 2, PXMP2 MPV17"/>
    <property type="match status" value="1"/>
</dbReference>
<dbReference type="Proteomes" id="UP001342314">
    <property type="component" value="Unassembled WGS sequence"/>
</dbReference>
<evidence type="ECO:0000256" key="6">
    <source>
        <dbReference type="RuleBase" id="RU363053"/>
    </source>
</evidence>
<reference evidence="7 8" key="1">
    <citation type="submission" date="2021-12" db="EMBL/GenBank/DDBJ databases">
        <title>High titer production of polyol ester of fatty acids by Rhodotorula paludigena BS15 towards product separation-free biomass refinery.</title>
        <authorList>
            <person name="Mano J."/>
            <person name="Ono H."/>
            <person name="Tanaka T."/>
            <person name="Naito K."/>
            <person name="Sushida H."/>
            <person name="Ike M."/>
            <person name="Tokuyasu K."/>
            <person name="Kitaoka M."/>
        </authorList>
    </citation>
    <scope>NUCLEOTIDE SEQUENCE [LARGE SCALE GENOMIC DNA]</scope>
    <source>
        <strain evidence="7 8">BS15</strain>
    </source>
</reference>
<protein>
    <submittedName>
        <fullName evidence="7">Uncharacterized protein</fullName>
    </submittedName>
</protein>
<evidence type="ECO:0000313" key="7">
    <source>
        <dbReference type="EMBL" id="GJN90088.1"/>
    </source>
</evidence>
<dbReference type="PANTHER" id="PTHR11266:SF50">
    <property type="entry name" value="VACUOLAR MEMBRANE PROTEIN YOR292C"/>
    <property type="match status" value="1"/>
</dbReference>
<keyword evidence="5" id="KW-0472">Membrane</keyword>
<comment type="subcellular location">
    <subcellularLocation>
        <location evidence="1">Membrane</location>
        <topology evidence="1">Multi-pass membrane protein</topology>
    </subcellularLocation>
</comment>
<organism evidence="7 8">
    <name type="scientific">Rhodotorula paludigena</name>
    <dbReference type="NCBI Taxonomy" id="86838"/>
    <lineage>
        <taxon>Eukaryota</taxon>
        <taxon>Fungi</taxon>
        <taxon>Dikarya</taxon>
        <taxon>Basidiomycota</taxon>
        <taxon>Pucciniomycotina</taxon>
        <taxon>Microbotryomycetes</taxon>
        <taxon>Sporidiobolales</taxon>
        <taxon>Sporidiobolaceae</taxon>
        <taxon>Rhodotorula</taxon>
    </lineage>
</organism>
<keyword evidence="4" id="KW-1133">Transmembrane helix</keyword>
<evidence type="ECO:0000256" key="3">
    <source>
        <dbReference type="ARBA" id="ARBA00022692"/>
    </source>
</evidence>
<evidence type="ECO:0000256" key="5">
    <source>
        <dbReference type="ARBA" id="ARBA00023136"/>
    </source>
</evidence>
<comment type="caution">
    <text evidence="7">The sequence shown here is derived from an EMBL/GenBank/DDBJ whole genome shotgun (WGS) entry which is preliminary data.</text>
</comment>
<dbReference type="GO" id="GO:0005739">
    <property type="term" value="C:mitochondrion"/>
    <property type="evidence" value="ECO:0007669"/>
    <property type="project" value="TreeGrafter"/>
</dbReference>
<evidence type="ECO:0000313" key="8">
    <source>
        <dbReference type="Proteomes" id="UP001342314"/>
    </source>
</evidence>
<keyword evidence="3" id="KW-0812">Transmembrane</keyword>
<comment type="similarity">
    <text evidence="2 6">Belongs to the peroxisomal membrane protein PXMP2/4 family.</text>
</comment>
<keyword evidence="8" id="KW-1185">Reference proteome</keyword>
<dbReference type="GO" id="GO:0016020">
    <property type="term" value="C:membrane"/>
    <property type="evidence" value="ECO:0007669"/>
    <property type="project" value="UniProtKB-SubCell"/>
</dbReference>
<proteinExistence type="inferred from homology"/>
<name>A0AAV5GIT4_9BASI</name>
<dbReference type="Pfam" id="PF04117">
    <property type="entry name" value="Mpv17_PMP22"/>
    <property type="match status" value="1"/>
</dbReference>
<dbReference type="EMBL" id="BQKY01000006">
    <property type="protein sequence ID" value="GJN90088.1"/>
    <property type="molecule type" value="Genomic_DNA"/>
</dbReference>
<gene>
    <name evidence="7" type="ORF">Rhopal_003086-T1</name>
</gene>
<evidence type="ECO:0000256" key="2">
    <source>
        <dbReference type="ARBA" id="ARBA00006824"/>
    </source>
</evidence>
<dbReference type="AlphaFoldDB" id="A0AAV5GIT4"/>
<sequence>MAAVLRTYSRNFERRPYLTLCVANSVLMSIGDVSAQLIGLSSGASLAFDLERTMRFAVFGASMGPLGGAWNKFLEVNFPLRRALAGQPATMAKVKVENPIPGLEKELPKGSRLERGAPQFPAGAGALSGGPATEANVSVVQLAKRVAADQFGMAPISLFIFLFSMSLLEGLDQEQTREKIASNYWPILFVNWQVWPIFQTLNFRYVPLRYRVPVGSIAGIVWTCFLSTRVGASSA</sequence>
<accession>A0AAV5GIT4</accession>